<dbReference type="OrthoDB" id="383524at2157"/>
<proteinExistence type="predicted"/>
<organism evidence="2 3">
    <name type="scientific">Methanospirillum stamsii</name>
    <dbReference type="NCBI Taxonomy" id="1277351"/>
    <lineage>
        <taxon>Archaea</taxon>
        <taxon>Methanobacteriati</taxon>
        <taxon>Methanobacteriota</taxon>
        <taxon>Stenosarchaea group</taxon>
        <taxon>Methanomicrobia</taxon>
        <taxon>Methanomicrobiales</taxon>
        <taxon>Methanospirillaceae</taxon>
        <taxon>Methanospirillum</taxon>
    </lineage>
</organism>
<dbReference type="GeneID" id="97611141"/>
<sequence length="204" mass="22021">MKFSLPTGLLIFIFLLSTISCGTADFSFSPIHTIGDDIVIEGFTNFNADNTVLVEVWPASFGPKGKYESSMTGGGSVMVPVTQGNDSAYRWSAVFESAEWEPGMYMIRAEVIGKDYAETGTFSLSEGIPVDSIGDSELAISNESEKHDIITPVITPLSETNRSENMAPEKPAEPVETQKSGLGFLTIGISVMVFILGYVVVSRQ</sequence>
<dbReference type="AlphaFoldDB" id="A0A2V2N4F1"/>
<evidence type="ECO:0000256" key="1">
    <source>
        <dbReference type="SAM" id="Phobius"/>
    </source>
</evidence>
<comment type="caution">
    <text evidence="2">The sequence shown here is derived from an EMBL/GenBank/DDBJ whole genome shotgun (WGS) entry which is preliminary data.</text>
</comment>
<dbReference type="Proteomes" id="UP000245934">
    <property type="component" value="Unassembled WGS sequence"/>
</dbReference>
<dbReference type="RefSeq" id="WP_109940415.1">
    <property type="nucleotide sequence ID" value="NZ_CP176366.1"/>
</dbReference>
<dbReference type="PROSITE" id="PS51257">
    <property type="entry name" value="PROKAR_LIPOPROTEIN"/>
    <property type="match status" value="1"/>
</dbReference>
<gene>
    <name evidence="2" type="ORF">DLD82_07080</name>
</gene>
<evidence type="ECO:0000313" key="3">
    <source>
        <dbReference type="Proteomes" id="UP000245934"/>
    </source>
</evidence>
<keyword evidence="1" id="KW-0812">Transmembrane</keyword>
<keyword evidence="3" id="KW-1185">Reference proteome</keyword>
<keyword evidence="1" id="KW-1133">Transmembrane helix</keyword>
<name>A0A2V2N4F1_9EURY</name>
<reference evidence="2 3" key="1">
    <citation type="submission" date="2018-05" db="EMBL/GenBank/DDBJ databases">
        <title>Draft genome of Methanospirillum stamsii Pt1.</title>
        <authorList>
            <person name="Dueholm M.S."/>
            <person name="Nielsen P.H."/>
            <person name="Bakmann L.F."/>
            <person name="Otzen D.E."/>
        </authorList>
    </citation>
    <scope>NUCLEOTIDE SEQUENCE [LARGE SCALE GENOMIC DNA]</scope>
    <source>
        <strain evidence="2 3">Pt1</strain>
    </source>
</reference>
<protein>
    <submittedName>
        <fullName evidence="2">Uncharacterized protein</fullName>
    </submittedName>
</protein>
<accession>A0A2V2N4F1</accession>
<feature type="transmembrane region" description="Helical" evidence="1">
    <location>
        <begin position="181"/>
        <end position="201"/>
    </location>
</feature>
<keyword evidence="1" id="KW-0472">Membrane</keyword>
<evidence type="ECO:0000313" key="2">
    <source>
        <dbReference type="EMBL" id="PWR74982.1"/>
    </source>
</evidence>
<dbReference type="EMBL" id="QGMZ01000014">
    <property type="protein sequence ID" value="PWR74982.1"/>
    <property type="molecule type" value="Genomic_DNA"/>
</dbReference>